<feature type="non-terminal residue" evidence="1">
    <location>
        <position position="1"/>
    </location>
</feature>
<name>A0AAN8FUH3_TRICO</name>
<dbReference type="EMBL" id="WIXE01002818">
    <property type="protein sequence ID" value="KAK5984495.1"/>
    <property type="molecule type" value="Genomic_DNA"/>
</dbReference>
<proteinExistence type="predicted"/>
<gene>
    <name evidence="1" type="ORF">GCK32_009179</name>
</gene>
<sequence>VLRTLAEQLTYSTTVLLNHLIHGTSLL</sequence>
<evidence type="ECO:0000313" key="2">
    <source>
        <dbReference type="Proteomes" id="UP001331761"/>
    </source>
</evidence>
<accession>A0AAN8FUH3</accession>
<dbReference type="Proteomes" id="UP001331761">
    <property type="component" value="Unassembled WGS sequence"/>
</dbReference>
<keyword evidence="2" id="KW-1185">Reference proteome</keyword>
<protein>
    <submittedName>
        <fullName evidence="1">Uncharacterized protein</fullName>
    </submittedName>
</protein>
<organism evidence="1 2">
    <name type="scientific">Trichostrongylus colubriformis</name>
    <name type="common">Black scour worm</name>
    <dbReference type="NCBI Taxonomy" id="6319"/>
    <lineage>
        <taxon>Eukaryota</taxon>
        <taxon>Metazoa</taxon>
        <taxon>Ecdysozoa</taxon>
        <taxon>Nematoda</taxon>
        <taxon>Chromadorea</taxon>
        <taxon>Rhabditida</taxon>
        <taxon>Rhabditina</taxon>
        <taxon>Rhabditomorpha</taxon>
        <taxon>Strongyloidea</taxon>
        <taxon>Trichostrongylidae</taxon>
        <taxon>Trichostrongylus</taxon>
    </lineage>
</organism>
<reference evidence="1 2" key="1">
    <citation type="submission" date="2019-10" db="EMBL/GenBank/DDBJ databases">
        <title>Assembly and Annotation for the nematode Trichostrongylus colubriformis.</title>
        <authorList>
            <person name="Martin J."/>
        </authorList>
    </citation>
    <scope>NUCLEOTIDE SEQUENCE [LARGE SCALE GENOMIC DNA]</scope>
    <source>
        <strain evidence="1">G859</strain>
        <tissue evidence="1">Whole worm</tissue>
    </source>
</reference>
<dbReference type="AlphaFoldDB" id="A0AAN8FUH3"/>
<evidence type="ECO:0000313" key="1">
    <source>
        <dbReference type="EMBL" id="KAK5984495.1"/>
    </source>
</evidence>
<comment type="caution">
    <text evidence="1">The sequence shown here is derived from an EMBL/GenBank/DDBJ whole genome shotgun (WGS) entry which is preliminary data.</text>
</comment>